<dbReference type="RefSeq" id="WP_157072505.1">
    <property type="nucleotide sequence ID" value="NZ_AP024851.1"/>
</dbReference>
<proteinExistence type="predicted"/>
<dbReference type="AlphaFoldDB" id="A0AAW7YBY2"/>
<evidence type="ECO:0000313" key="2">
    <source>
        <dbReference type="Proteomes" id="UP001170624"/>
    </source>
</evidence>
<accession>A0AAW7YBY2</accession>
<dbReference type="Proteomes" id="UP001170624">
    <property type="component" value="Unassembled WGS sequence"/>
</dbReference>
<comment type="caution">
    <text evidence="1">The sequence shown here is derived from an EMBL/GenBank/DDBJ whole genome shotgun (WGS) entry which is preliminary data.</text>
</comment>
<gene>
    <name evidence="1" type="ORF">Q4568_21095</name>
</gene>
<protein>
    <submittedName>
        <fullName evidence="1">Uncharacterized protein</fullName>
    </submittedName>
</protein>
<dbReference type="EMBL" id="JAUOPU010000037">
    <property type="protein sequence ID" value="MDO6545039.1"/>
    <property type="molecule type" value="Genomic_DNA"/>
</dbReference>
<name>A0AAW7YBY2_9GAMM</name>
<sequence>MKSIEFTELLSKIDALDDDQLKTLYLQSKQAYCQQRVLEVSEIITQEELELLLRR</sequence>
<organism evidence="1 2">
    <name type="scientific">Photobacterium sanguinicancri</name>
    <dbReference type="NCBI Taxonomy" id="875932"/>
    <lineage>
        <taxon>Bacteria</taxon>
        <taxon>Pseudomonadati</taxon>
        <taxon>Pseudomonadota</taxon>
        <taxon>Gammaproteobacteria</taxon>
        <taxon>Vibrionales</taxon>
        <taxon>Vibrionaceae</taxon>
        <taxon>Photobacterium</taxon>
    </lineage>
</organism>
<evidence type="ECO:0000313" key="1">
    <source>
        <dbReference type="EMBL" id="MDO6545039.1"/>
    </source>
</evidence>
<reference evidence="1" key="1">
    <citation type="submission" date="2023-07" db="EMBL/GenBank/DDBJ databases">
        <title>Genome content predicts the carbon catabolic preferences of heterotrophic bacteria.</title>
        <authorList>
            <person name="Gralka M."/>
        </authorList>
    </citation>
    <scope>NUCLEOTIDE SEQUENCE</scope>
    <source>
        <strain evidence="1">G2M05</strain>
    </source>
</reference>